<dbReference type="EMBL" id="JAUOEL010000001">
    <property type="protein sequence ID" value="MDO5972726.1"/>
    <property type="molecule type" value="Genomic_DNA"/>
</dbReference>
<reference evidence="2" key="1">
    <citation type="submission" date="2023-07" db="EMBL/GenBank/DDBJ databases">
        <title>Two novel species in the genus Flavivirga.</title>
        <authorList>
            <person name="Kwon K."/>
        </authorList>
    </citation>
    <scope>NUCLEOTIDE SEQUENCE</scope>
    <source>
        <strain evidence="2">KACC 14158</strain>
    </source>
</reference>
<comment type="caution">
    <text evidence="2">The sequence shown here is derived from an EMBL/GenBank/DDBJ whole genome shotgun (WGS) entry which is preliminary data.</text>
</comment>
<accession>A0ABT8WHU6</accession>
<dbReference type="PRINTS" id="PR00419">
    <property type="entry name" value="ADXRDTASE"/>
</dbReference>
<keyword evidence="3" id="KW-1185">Reference proteome</keyword>
<dbReference type="PANTHER" id="PTHR21197">
    <property type="entry name" value="UDP-GALACTOPYRANOSE MUTASE"/>
    <property type="match status" value="1"/>
</dbReference>
<dbReference type="Proteomes" id="UP001176806">
    <property type="component" value="Unassembled WGS sequence"/>
</dbReference>
<dbReference type="PROSITE" id="PS51257">
    <property type="entry name" value="PROKAR_LIPOPROTEIN"/>
    <property type="match status" value="1"/>
</dbReference>
<organism evidence="2 3">
    <name type="scientific">Flavivirga jejuensis</name>
    <dbReference type="NCBI Taxonomy" id="870487"/>
    <lineage>
        <taxon>Bacteria</taxon>
        <taxon>Pseudomonadati</taxon>
        <taxon>Bacteroidota</taxon>
        <taxon>Flavobacteriia</taxon>
        <taxon>Flavobacteriales</taxon>
        <taxon>Flavobacteriaceae</taxon>
        <taxon>Flavivirga</taxon>
    </lineage>
</organism>
<dbReference type="InterPro" id="IPR002937">
    <property type="entry name" value="Amino_oxidase"/>
</dbReference>
<name>A0ABT8WHU6_9FLAO</name>
<evidence type="ECO:0000313" key="3">
    <source>
        <dbReference type="Proteomes" id="UP001176806"/>
    </source>
</evidence>
<sequence length="473" mass="54713">MKKVIVIGAGPAGLSCAYELSKRGIEVLVFEASDQIGGMSRSFDLWGQRVDLGPHRFFSKQKEVNSFFKELVKDDFTLVNRQTRIFYDGKYFQYPLKFGNVMKNLSLITIFQILWDYLIQIINPIKNPKNLEEWISNRFGEKLYTIFFKNYSEKLWGIKCTQIDADWAAQRIKTLSLIQAVISALFNNRSNKHKTLVDQFAYPKNGTGTLYEKAAEAIKKQNGEIFLKTPVQRILIDDINNHAHGVELNNGSIIKADHIVSTMPLTYLVKGIKNTPLKVSKAIDSLYFRNTVLVYFEIDKKNLFDDNWLYIHSPEVKLGRITNFRNWCPSLTKKKDTTILALEYWCFEKDDLWTQTDNLTIDLAKKELSHINLISKEIKIINSKIIKVPKCYPVYETGYQENLNTTIDFLKNIKNLFPIGRYGAFKYNNQDHSILMGLLAANKITNNSQVDLWQINTDTEYQEDGKIKDVLAY</sequence>
<dbReference type="InterPro" id="IPR036188">
    <property type="entry name" value="FAD/NAD-bd_sf"/>
</dbReference>
<feature type="domain" description="Amine oxidase" evidence="1">
    <location>
        <begin position="12"/>
        <end position="311"/>
    </location>
</feature>
<proteinExistence type="predicted"/>
<dbReference type="NCBIfam" id="NF005548">
    <property type="entry name" value="PRK07208.1-4"/>
    <property type="match status" value="1"/>
</dbReference>
<dbReference type="RefSeq" id="WP_303299788.1">
    <property type="nucleotide sequence ID" value="NZ_BAABDA010000042.1"/>
</dbReference>
<evidence type="ECO:0000313" key="2">
    <source>
        <dbReference type="EMBL" id="MDO5972726.1"/>
    </source>
</evidence>
<dbReference type="SUPFAM" id="SSF51905">
    <property type="entry name" value="FAD/NAD(P)-binding domain"/>
    <property type="match status" value="1"/>
</dbReference>
<gene>
    <name evidence="2" type="ORF">Q4Q40_00905</name>
</gene>
<protein>
    <submittedName>
        <fullName evidence="2">FAD-dependent oxidoreductase</fullName>
    </submittedName>
</protein>
<dbReference type="Pfam" id="PF01593">
    <property type="entry name" value="Amino_oxidase"/>
    <property type="match status" value="1"/>
</dbReference>
<dbReference type="PANTHER" id="PTHR21197:SF0">
    <property type="entry name" value="UDP-GALACTOPYRANOSE MUTASE"/>
    <property type="match status" value="1"/>
</dbReference>
<evidence type="ECO:0000259" key="1">
    <source>
        <dbReference type="Pfam" id="PF01593"/>
    </source>
</evidence>
<dbReference type="Gene3D" id="3.50.50.60">
    <property type="entry name" value="FAD/NAD(P)-binding domain"/>
    <property type="match status" value="1"/>
</dbReference>